<feature type="domain" description="MsrB" evidence="8">
    <location>
        <begin position="45"/>
        <end position="166"/>
    </location>
</feature>
<dbReference type="InterPro" id="IPR011057">
    <property type="entry name" value="Mss4-like_sf"/>
</dbReference>
<comment type="cofactor">
    <cofactor evidence="1">
        <name>Zn(2+)</name>
        <dbReference type="ChEBI" id="CHEBI:29105"/>
    </cofactor>
</comment>
<evidence type="ECO:0000313" key="10">
    <source>
        <dbReference type="Proteomes" id="UP000053675"/>
    </source>
</evidence>
<dbReference type="PANTHER" id="PTHR10173">
    <property type="entry name" value="METHIONINE SULFOXIDE REDUCTASE"/>
    <property type="match status" value="1"/>
</dbReference>
<dbReference type="EMBL" id="JMQM01000001">
    <property type="protein sequence ID" value="KFB10972.1"/>
    <property type="molecule type" value="Genomic_DNA"/>
</dbReference>
<dbReference type="GO" id="GO:0005737">
    <property type="term" value="C:cytoplasm"/>
    <property type="evidence" value="ECO:0007669"/>
    <property type="project" value="TreeGrafter"/>
</dbReference>
<keyword evidence="5" id="KW-0862">Zinc</keyword>
<evidence type="ECO:0000313" key="9">
    <source>
        <dbReference type="EMBL" id="KFB10972.1"/>
    </source>
</evidence>
<dbReference type="FunFam" id="2.170.150.20:FF:000001">
    <property type="entry name" value="Peptide methionine sulfoxide reductase MsrB"/>
    <property type="match status" value="1"/>
</dbReference>
<comment type="caution">
    <text evidence="9">The sequence shown here is derived from an EMBL/GenBank/DDBJ whole genome shotgun (WGS) entry which is preliminary data.</text>
</comment>
<dbReference type="InterPro" id="IPR006311">
    <property type="entry name" value="TAT_signal"/>
</dbReference>
<dbReference type="STRING" id="472175.EL18_02013"/>
<dbReference type="EC" id="1.8.4.12" evidence="3"/>
<organism evidence="9 10">
    <name type="scientific">Nitratireductor basaltis</name>
    <dbReference type="NCBI Taxonomy" id="472175"/>
    <lineage>
        <taxon>Bacteria</taxon>
        <taxon>Pseudomonadati</taxon>
        <taxon>Pseudomonadota</taxon>
        <taxon>Alphaproteobacteria</taxon>
        <taxon>Hyphomicrobiales</taxon>
        <taxon>Phyllobacteriaceae</taxon>
        <taxon>Nitratireductor</taxon>
    </lineage>
</organism>
<dbReference type="SUPFAM" id="SSF51316">
    <property type="entry name" value="Mss4-like"/>
    <property type="match status" value="1"/>
</dbReference>
<dbReference type="PATRIC" id="fig|472175.3.peg.2020"/>
<dbReference type="OrthoDB" id="9785497at2"/>
<evidence type="ECO:0000259" key="8">
    <source>
        <dbReference type="PROSITE" id="PS51790"/>
    </source>
</evidence>
<comment type="similarity">
    <text evidence="2">Belongs to the MsrB Met sulfoxide reductase family.</text>
</comment>
<dbReference type="GO" id="GO:0006979">
    <property type="term" value="P:response to oxidative stress"/>
    <property type="evidence" value="ECO:0007669"/>
    <property type="project" value="InterPro"/>
</dbReference>
<keyword evidence="6" id="KW-0560">Oxidoreductase</keyword>
<name>A0A084UDD6_9HYPH</name>
<evidence type="ECO:0000256" key="7">
    <source>
        <dbReference type="ARBA" id="ARBA00048488"/>
    </source>
</evidence>
<dbReference type="Gene3D" id="2.170.150.20">
    <property type="entry name" value="Peptide methionine sulfoxide reductase"/>
    <property type="match status" value="1"/>
</dbReference>
<gene>
    <name evidence="9" type="ORF">EL18_02013</name>
</gene>
<sequence length="168" mass="18369">MTRRKFLLGSAGTLAALAAGGTVLRDMLAAPARAAEGEFEISKTPEEWRSILTKEQFAVLREEATERAFTSPLNDEKRAGLYHCAGCDLPLYSSETKFDSGTGWPSFYEALPNAIGTKEDKSFFMTRTECHCRRCGGHQGHIFDDGPPPTGKRHCINGVALKFVPEAA</sequence>
<dbReference type="eggNOG" id="COG0229">
    <property type="taxonomic scope" value="Bacteria"/>
</dbReference>
<dbReference type="InterPro" id="IPR002579">
    <property type="entry name" value="Met_Sox_Rdtase_MsrB_dom"/>
</dbReference>
<keyword evidence="4" id="KW-0479">Metal-binding</keyword>
<evidence type="ECO:0000256" key="3">
    <source>
        <dbReference type="ARBA" id="ARBA00012499"/>
    </source>
</evidence>
<evidence type="ECO:0000256" key="6">
    <source>
        <dbReference type="ARBA" id="ARBA00023002"/>
    </source>
</evidence>
<proteinExistence type="inferred from homology"/>
<dbReference type="GO" id="GO:0033743">
    <property type="term" value="F:peptide-methionine (R)-S-oxide reductase activity"/>
    <property type="evidence" value="ECO:0007669"/>
    <property type="project" value="UniProtKB-EC"/>
</dbReference>
<comment type="catalytic activity">
    <reaction evidence="7">
        <text>L-methionyl-[protein] + [thioredoxin]-disulfide + H2O = L-methionyl-(R)-S-oxide-[protein] + [thioredoxin]-dithiol</text>
        <dbReference type="Rhea" id="RHEA:24164"/>
        <dbReference type="Rhea" id="RHEA-COMP:10698"/>
        <dbReference type="Rhea" id="RHEA-COMP:10700"/>
        <dbReference type="Rhea" id="RHEA-COMP:12313"/>
        <dbReference type="Rhea" id="RHEA-COMP:12314"/>
        <dbReference type="ChEBI" id="CHEBI:15377"/>
        <dbReference type="ChEBI" id="CHEBI:16044"/>
        <dbReference type="ChEBI" id="CHEBI:29950"/>
        <dbReference type="ChEBI" id="CHEBI:45764"/>
        <dbReference type="ChEBI" id="CHEBI:50058"/>
        <dbReference type="EC" id="1.8.4.12"/>
    </reaction>
</comment>
<dbReference type="AlphaFoldDB" id="A0A084UDD6"/>
<dbReference type="RefSeq" id="WP_036482393.1">
    <property type="nucleotide sequence ID" value="NZ_JMQM01000001.1"/>
</dbReference>
<dbReference type="PROSITE" id="PS51790">
    <property type="entry name" value="MSRB"/>
    <property type="match status" value="1"/>
</dbReference>
<dbReference type="InterPro" id="IPR028427">
    <property type="entry name" value="Met_Sox_Rdtase_MsrB"/>
</dbReference>
<dbReference type="NCBIfam" id="TIGR00357">
    <property type="entry name" value="peptide-methionine (R)-S-oxide reductase MsrB"/>
    <property type="match status" value="1"/>
</dbReference>
<dbReference type="PROSITE" id="PS51318">
    <property type="entry name" value="TAT"/>
    <property type="match status" value="1"/>
</dbReference>
<dbReference type="Pfam" id="PF01641">
    <property type="entry name" value="SelR"/>
    <property type="match status" value="1"/>
</dbReference>
<reference evidence="9 10" key="1">
    <citation type="submission" date="2014-05" db="EMBL/GenBank/DDBJ databases">
        <title>Draft Genome Sequence of Nitratireductor basaltis Strain UMTGB225, A Marine Bacterium Isolated from Green Barrel Tunicate.</title>
        <authorList>
            <person name="Gan H.Y."/>
        </authorList>
    </citation>
    <scope>NUCLEOTIDE SEQUENCE [LARGE SCALE GENOMIC DNA]</scope>
    <source>
        <strain evidence="9 10">UMTGB225</strain>
    </source>
</reference>
<accession>A0A084UDD6</accession>
<evidence type="ECO:0000256" key="2">
    <source>
        <dbReference type="ARBA" id="ARBA00007174"/>
    </source>
</evidence>
<dbReference type="GO" id="GO:0030091">
    <property type="term" value="P:protein repair"/>
    <property type="evidence" value="ECO:0007669"/>
    <property type="project" value="InterPro"/>
</dbReference>
<keyword evidence="10" id="KW-1185">Reference proteome</keyword>
<evidence type="ECO:0000256" key="5">
    <source>
        <dbReference type="ARBA" id="ARBA00022833"/>
    </source>
</evidence>
<dbReference type="GO" id="GO:0046872">
    <property type="term" value="F:metal ion binding"/>
    <property type="evidence" value="ECO:0007669"/>
    <property type="project" value="UniProtKB-KW"/>
</dbReference>
<evidence type="ECO:0000256" key="4">
    <source>
        <dbReference type="ARBA" id="ARBA00022723"/>
    </source>
</evidence>
<dbReference type="Proteomes" id="UP000053675">
    <property type="component" value="Unassembled WGS sequence"/>
</dbReference>
<dbReference type="PANTHER" id="PTHR10173:SF57">
    <property type="entry name" value="PEPTIDE-METHIONINE (R)-S-OXIDE REDUCTASE"/>
    <property type="match status" value="1"/>
</dbReference>
<protein>
    <recommendedName>
        <fullName evidence="3">peptide-methionine (R)-S-oxide reductase</fullName>
        <ecNumber evidence="3">1.8.4.12</ecNumber>
    </recommendedName>
</protein>
<evidence type="ECO:0000256" key="1">
    <source>
        <dbReference type="ARBA" id="ARBA00001947"/>
    </source>
</evidence>